<name>A0A1P8F4J4_9CHLR</name>
<organism evidence="5 6">
    <name type="scientific">Dehalogenimonas formicexedens</name>
    <dbReference type="NCBI Taxonomy" id="1839801"/>
    <lineage>
        <taxon>Bacteria</taxon>
        <taxon>Bacillati</taxon>
        <taxon>Chloroflexota</taxon>
        <taxon>Dehalococcoidia</taxon>
        <taxon>Dehalococcoidales</taxon>
        <taxon>Dehalococcoidaceae</taxon>
        <taxon>Dehalogenimonas</taxon>
    </lineage>
</organism>
<keyword evidence="3" id="KW-0411">Iron-sulfur</keyword>
<dbReference type="OrthoDB" id="9803192at2"/>
<keyword evidence="6" id="KW-1185">Reference proteome</keyword>
<dbReference type="AlphaFoldDB" id="A0A1P8F4J4"/>
<dbReference type="SUPFAM" id="SSF54862">
    <property type="entry name" value="4Fe-4S ferredoxins"/>
    <property type="match status" value="1"/>
</dbReference>
<evidence type="ECO:0000313" key="6">
    <source>
        <dbReference type="Proteomes" id="UP000185934"/>
    </source>
</evidence>
<proteinExistence type="predicted"/>
<feature type="domain" description="4Fe-4S ferredoxin-type" evidence="4">
    <location>
        <begin position="3"/>
        <end position="32"/>
    </location>
</feature>
<dbReference type="GO" id="GO:0051912">
    <property type="term" value="F:CoB--CoM heterodisulfide reductase activity"/>
    <property type="evidence" value="ECO:0007669"/>
    <property type="project" value="UniProtKB-EC"/>
</dbReference>
<dbReference type="InterPro" id="IPR017900">
    <property type="entry name" value="4Fe4S_Fe_S_CS"/>
</dbReference>
<accession>A0A1P8F4J4</accession>
<dbReference type="KEGG" id="dfo:Dform_00039"/>
<dbReference type="EMBL" id="CP018258">
    <property type="protein sequence ID" value="APV43404.1"/>
    <property type="molecule type" value="Genomic_DNA"/>
</dbReference>
<keyword evidence="5" id="KW-0560">Oxidoreductase</keyword>
<sequence length="68" mass="7271">MEDKVVIDPELCTGCGVCAVMCPRQILEVDPETGVCKVTDQNKCDLLGGCEFQCPTGAITVRRPAASR</sequence>
<gene>
    <name evidence="5" type="ORF">Dform_00039</name>
</gene>
<dbReference type="STRING" id="1839801.Dform_00039"/>
<feature type="domain" description="4Fe-4S ferredoxin-type" evidence="4">
    <location>
        <begin position="34"/>
        <end position="64"/>
    </location>
</feature>
<dbReference type="GO" id="GO:0046872">
    <property type="term" value="F:metal ion binding"/>
    <property type="evidence" value="ECO:0007669"/>
    <property type="project" value="UniProtKB-KW"/>
</dbReference>
<dbReference type="GO" id="GO:0051536">
    <property type="term" value="F:iron-sulfur cluster binding"/>
    <property type="evidence" value="ECO:0007669"/>
    <property type="project" value="UniProtKB-KW"/>
</dbReference>
<dbReference type="InterPro" id="IPR017896">
    <property type="entry name" value="4Fe4S_Fe-S-bd"/>
</dbReference>
<reference evidence="6" key="1">
    <citation type="submission" date="2016-11" db="EMBL/GenBank/DDBJ databases">
        <title>Dehalogenimonas formicexedens sp. nov., a chlorinated alkane respiring bacterium isolated from contaminated groundwater.</title>
        <authorList>
            <person name="Key T.A."/>
            <person name="Bowman K.S."/>
            <person name="Lee I."/>
            <person name="Chun J."/>
            <person name="Albuquerque L."/>
            <person name="da Costa M.S."/>
            <person name="Rainey F.A."/>
            <person name="Moe W.M."/>
        </authorList>
    </citation>
    <scope>NUCLEOTIDE SEQUENCE [LARGE SCALE GENOMIC DNA]</scope>
    <source>
        <strain evidence="6">NSZ-14</strain>
    </source>
</reference>
<dbReference type="Pfam" id="PF00037">
    <property type="entry name" value="Fer4"/>
    <property type="match status" value="2"/>
</dbReference>
<protein>
    <submittedName>
        <fullName evidence="5">Heterodisulfide reductase subunit A</fullName>
        <ecNumber evidence="5">1.8.98.1</ecNumber>
    </submittedName>
</protein>
<evidence type="ECO:0000256" key="1">
    <source>
        <dbReference type="ARBA" id="ARBA00022723"/>
    </source>
</evidence>
<keyword evidence="2" id="KW-0408">Iron</keyword>
<dbReference type="RefSeq" id="WP_076003221.1">
    <property type="nucleotide sequence ID" value="NZ_CP018258.1"/>
</dbReference>
<evidence type="ECO:0000256" key="2">
    <source>
        <dbReference type="ARBA" id="ARBA00023004"/>
    </source>
</evidence>
<evidence type="ECO:0000313" key="5">
    <source>
        <dbReference type="EMBL" id="APV43404.1"/>
    </source>
</evidence>
<dbReference type="Gene3D" id="3.30.70.20">
    <property type="match status" value="1"/>
</dbReference>
<dbReference type="PROSITE" id="PS00198">
    <property type="entry name" value="4FE4S_FER_1"/>
    <property type="match status" value="1"/>
</dbReference>
<dbReference type="Proteomes" id="UP000185934">
    <property type="component" value="Chromosome"/>
</dbReference>
<evidence type="ECO:0000259" key="4">
    <source>
        <dbReference type="PROSITE" id="PS51379"/>
    </source>
</evidence>
<evidence type="ECO:0000256" key="3">
    <source>
        <dbReference type="ARBA" id="ARBA00023014"/>
    </source>
</evidence>
<dbReference type="EC" id="1.8.98.1" evidence="5"/>
<dbReference type="PROSITE" id="PS51379">
    <property type="entry name" value="4FE4S_FER_2"/>
    <property type="match status" value="2"/>
</dbReference>
<keyword evidence="1" id="KW-0479">Metal-binding</keyword>